<evidence type="ECO:0000259" key="6">
    <source>
        <dbReference type="Pfam" id="PF25574"/>
    </source>
</evidence>
<proteinExistence type="predicted"/>
<dbReference type="AlphaFoldDB" id="A0A314YVH2"/>
<comment type="subcellular location">
    <subcellularLocation>
        <location evidence="1">Cytoplasm</location>
    </subcellularLocation>
</comment>
<keyword evidence="2" id="KW-0813">Transport</keyword>
<dbReference type="InterPro" id="IPR011989">
    <property type="entry name" value="ARM-like"/>
</dbReference>
<organism evidence="7 8">
    <name type="scientific">Prunus yedoensis var. nudiflora</name>
    <dbReference type="NCBI Taxonomy" id="2094558"/>
    <lineage>
        <taxon>Eukaryota</taxon>
        <taxon>Viridiplantae</taxon>
        <taxon>Streptophyta</taxon>
        <taxon>Embryophyta</taxon>
        <taxon>Tracheophyta</taxon>
        <taxon>Spermatophyta</taxon>
        <taxon>Magnoliopsida</taxon>
        <taxon>eudicotyledons</taxon>
        <taxon>Gunneridae</taxon>
        <taxon>Pentapetalae</taxon>
        <taxon>rosids</taxon>
        <taxon>fabids</taxon>
        <taxon>Rosales</taxon>
        <taxon>Rosaceae</taxon>
        <taxon>Amygdaloideae</taxon>
        <taxon>Amygdaleae</taxon>
        <taxon>Prunus</taxon>
    </lineage>
</organism>
<name>A0A314YVH2_PRUYE</name>
<dbReference type="InterPro" id="IPR016024">
    <property type="entry name" value="ARM-type_fold"/>
</dbReference>
<evidence type="ECO:0000256" key="3">
    <source>
        <dbReference type="ARBA" id="ARBA00022490"/>
    </source>
</evidence>
<sequence length="197" mass="21708">MNKLSETLELQIVSSDDKEKQGDLLASFCGVLQVIIQKLSSVEETKRCILEAADCIMLLFLRVFACRSSTVHEEAMLAIDGVAEFEEYQVCAITIGVVGDICRALDDTALQYEYCAAIMSPLMTVLSSEALHRSVKPPLFSAFGAIALTMGEHFEKYTPSVVYTMQEAARLGYADELLEYGNQLKCSIFEAFSGMTV</sequence>
<dbReference type="PANTHER" id="PTHR10527">
    <property type="entry name" value="IMPORTIN BETA"/>
    <property type="match status" value="1"/>
</dbReference>
<keyword evidence="3" id="KW-0963">Cytoplasm</keyword>
<feature type="domain" description="Importin subunit beta-1/Transportin-1-like TPR repeats" evidence="6">
    <location>
        <begin position="84"/>
        <end position="196"/>
    </location>
</feature>
<keyword evidence="4" id="KW-0677">Repeat</keyword>
<dbReference type="Gene3D" id="1.25.10.10">
    <property type="entry name" value="Leucine-rich Repeat Variant"/>
    <property type="match status" value="1"/>
</dbReference>
<evidence type="ECO:0000256" key="4">
    <source>
        <dbReference type="ARBA" id="ARBA00022737"/>
    </source>
</evidence>
<dbReference type="OrthoDB" id="1732654at2759"/>
<dbReference type="SUPFAM" id="SSF48371">
    <property type="entry name" value="ARM repeat"/>
    <property type="match status" value="1"/>
</dbReference>
<dbReference type="InterPro" id="IPR040122">
    <property type="entry name" value="Importin_beta"/>
</dbReference>
<dbReference type="GO" id="GO:0006606">
    <property type="term" value="P:protein import into nucleus"/>
    <property type="evidence" value="ECO:0007669"/>
    <property type="project" value="InterPro"/>
</dbReference>
<protein>
    <submittedName>
        <fullName evidence="7">Importin subunit beta-1</fullName>
    </submittedName>
</protein>
<dbReference type="EMBL" id="PJQY01000337">
    <property type="protein sequence ID" value="PQQ12672.1"/>
    <property type="molecule type" value="Genomic_DNA"/>
</dbReference>
<comment type="caution">
    <text evidence="7">The sequence shown here is derived from an EMBL/GenBank/DDBJ whole genome shotgun (WGS) entry which is preliminary data.</text>
</comment>
<feature type="domain" description="Importin subunit beta-1/Transportin-1-like TPR repeats" evidence="6">
    <location>
        <begin position="2"/>
        <end position="83"/>
    </location>
</feature>
<dbReference type="GO" id="GO:0005737">
    <property type="term" value="C:cytoplasm"/>
    <property type="evidence" value="ECO:0007669"/>
    <property type="project" value="UniProtKB-SubCell"/>
</dbReference>
<evidence type="ECO:0000313" key="7">
    <source>
        <dbReference type="EMBL" id="PQQ12672.1"/>
    </source>
</evidence>
<evidence type="ECO:0000256" key="5">
    <source>
        <dbReference type="ARBA" id="ARBA00022927"/>
    </source>
</evidence>
<evidence type="ECO:0000256" key="2">
    <source>
        <dbReference type="ARBA" id="ARBA00022448"/>
    </source>
</evidence>
<dbReference type="InterPro" id="IPR058584">
    <property type="entry name" value="IMB1_TNPO1-like_TPR"/>
</dbReference>
<keyword evidence="5" id="KW-0653">Protein transport</keyword>
<dbReference type="Proteomes" id="UP000250321">
    <property type="component" value="Unassembled WGS sequence"/>
</dbReference>
<evidence type="ECO:0000313" key="8">
    <source>
        <dbReference type="Proteomes" id="UP000250321"/>
    </source>
</evidence>
<reference evidence="7 8" key="1">
    <citation type="submission" date="2018-02" db="EMBL/GenBank/DDBJ databases">
        <title>Draft genome of wild Prunus yedoensis var. nudiflora.</title>
        <authorList>
            <person name="Baek S."/>
            <person name="Kim J.-H."/>
            <person name="Choi K."/>
            <person name="Kim G.-B."/>
            <person name="Cho A."/>
            <person name="Jang H."/>
            <person name="Shin C.-H."/>
            <person name="Yu H.-J."/>
            <person name="Mun J.-H."/>
        </authorList>
    </citation>
    <scope>NUCLEOTIDE SEQUENCE [LARGE SCALE GENOMIC DNA]</scope>
    <source>
        <strain evidence="8">cv. Jeju island</strain>
        <tissue evidence="7">Leaf</tissue>
    </source>
</reference>
<dbReference type="Pfam" id="PF25574">
    <property type="entry name" value="TPR_IMB1"/>
    <property type="match status" value="2"/>
</dbReference>
<gene>
    <name evidence="7" type="ORF">Pyn_05815</name>
</gene>
<keyword evidence="8" id="KW-1185">Reference proteome</keyword>
<evidence type="ECO:0000256" key="1">
    <source>
        <dbReference type="ARBA" id="ARBA00004496"/>
    </source>
</evidence>
<accession>A0A314YVH2</accession>